<dbReference type="AlphaFoldDB" id="A0A1G9MWZ3"/>
<gene>
    <name evidence="1" type="ORF">SAMN04515677_103386</name>
</gene>
<dbReference type="RefSeq" id="WP_092725073.1">
    <property type="nucleotide sequence ID" value="NZ_FNGW01000003.1"/>
</dbReference>
<proteinExistence type="predicted"/>
<evidence type="ECO:0000313" key="2">
    <source>
        <dbReference type="Proteomes" id="UP000199068"/>
    </source>
</evidence>
<dbReference type="Proteomes" id="UP000199068">
    <property type="component" value="Unassembled WGS sequence"/>
</dbReference>
<reference evidence="1 2" key="1">
    <citation type="submission" date="2016-10" db="EMBL/GenBank/DDBJ databases">
        <authorList>
            <person name="de Groot N.N."/>
        </authorList>
    </citation>
    <scope>NUCLEOTIDE SEQUENCE [LARGE SCALE GENOMIC DNA]</scope>
    <source>
        <strain evidence="1 2">DSM 797</strain>
    </source>
</reference>
<dbReference type="EMBL" id="FNGW01000003">
    <property type="protein sequence ID" value="SDL78643.1"/>
    <property type="molecule type" value="Genomic_DNA"/>
</dbReference>
<evidence type="ECO:0000313" key="1">
    <source>
        <dbReference type="EMBL" id="SDL78643.1"/>
    </source>
</evidence>
<evidence type="ECO:0008006" key="3">
    <source>
        <dbReference type="Google" id="ProtNLM"/>
    </source>
</evidence>
<organism evidence="1 2">
    <name type="scientific">Romboutsia lituseburensis DSM 797</name>
    <dbReference type="NCBI Taxonomy" id="1121325"/>
    <lineage>
        <taxon>Bacteria</taxon>
        <taxon>Bacillati</taxon>
        <taxon>Bacillota</taxon>
        <taxon>Clostridia</taxon>
        <taxon>Peptostreptococcales</taxon>
        <taxon>Peptostreptococcaceae</taxon>
        <taxon>Romboutsia</taxon>
    </lineage>
</organism>
<name>A0A1G9MWZ3_9FIRM</name>
<keyword evidence="2" id="KW-1185">Reference proteome</keyword>
<protein>
    <recommendedName>
        <fullName evidence="3">DUF5655 domain-containing protein</fullName>
    </recommendedName>
</protein>
<accession>A0A1G9MWZ3</accession>
<sequence length="92" mass="10964">MDSTAIYLKSKLNLNNFTLVKTTSNKFVAFKCLYKYTKCIYINIFDDYIEIKIDKVFDNKYFFNGIERLLISKKFFDNIDDSINYIQKNLAV</sequence>